<keyword evidence="6" id="KW-1185">Reference proteome</keyword>
<dbReference type="Proteomes" id="UP000618931">
    <property type="component" value="Unassembled WGS sequence"/>
</dbReference>
<evidence type="ECO:0000256" key="2">
    <source>
        <dbReference type="ARBA" id="ARBA00023082"/>
    </source>
</evidence>
<evidence type="ECO:0000313" key="5">
    <source>
        <dbReference type="EMBL" id="MBF9222527.1"/>
    </source>
</evidence>
<proteinExistence type="predicted"/>
<keyword evidence="3" id="KW-0238">DNA-binding</keyword>
<comment type="caution">
    <text evidence="5">The sequence shown here is derived from an EMBL/GenBank/DDBJ whole genome shotgun (WGS) entry which is preliminary data.</text>
</comment>
<dbReference type="InterPro" id="IPR039425">
    <property type="entry name" value="RNA_pol_sigma-70-like"/>
</dbReference>
<reference evidence="5 6" key="1">
    <citation type="submission" date="2020-11" db="EMBL/GenBank/DDBJ databases">
        <authorList>
            <person name="Kim M.K."/>
        </authorList>
    </citation>
    <scope>NUCLEOTIDE SEQUENCE [LARGE SCALE GENOMIC DNA]</scope>
    <source>
        <strain evidence="5 6">BT662</strain>
    </source>
</reference>
<dbReference type="RefSeq" id="WP_196293967.1">
    <property type="nucleotide sequence ID" value="NZ_JADQDM010000007.1"/>
</dbReference>
<keyword evidence="4" id="KW-0804">Transcription</keyword>
<accession>A0ABS0I7J5</accession>
<keyword evidence="2" id="KW-0731">Sigma factor</keyword>
<dbReference type="PANTHER" id="PTHR43133">
    <property type="entry name" value="RNA POLYMERASE ECF-TYPE SIGMA FACTO"/>
    <property type="match status" value="1"/>
</dbReference>
<evidence type="ECO:0000256" key="3">
    <source>
        <dbReference type="ARBA" id="ARBA00023125"/>
    </source>
</evidence>
<dbReference type="PANTHER" id="PTHR43133:SF8">
    <property type="entry name" value="RNA POLYMERASE SIGMA FACTOR HI_1459-RELATED"/>
    <property type="match status" value="1"/>
</dbReference>
<organism evidence="5 6">
    <name type="scientific">Hymenobacter ruricola</name>
    <dbReference type="NCBI Taxonomy" id="2791023"/>
    <lineage>
        <taxon>Bacteria</taxon>
        <taxon>Pseudomonadati</taxon>
        <taxon>Bacteroidota</taxon>
        <taxon>Cytophagia</taxon>
        <taxon>Cytophagales</taxon>
        <taxon>Hymenobacteraceae</taxon>
        <taxon>Hymenobacter</taxon>
    </lineage>
</organism>
<evidence type="ECO:0000256" key="4">
    <source>
        <dbReference type="ARBA" id="ARBA00023163"/>
    </source>
</evidence>
<keyword evidence="1" id="KW-0805">Transcription regulation</keyword>
<evidence type="ECO:0000256" key="1">
    <source>
        <dbReference type="ARBA" id="ARBA00023015"/>
    </source>
</evidence>
<gene>
    <name evidence="5" type="ORF">I2H31_15595</name>
</gene>
<dbReference type="EMBL" id="JADQDM010000007">
    <property type="protein sequence ID" value="MBF9222527.1"/>
    <property type="molecule type" value="Genomic_DNA"/>
</dbReference>
<dbReference type="SUPFAM" id="SSF88946">
    <property type="entry name" value="Sigma2 domain of RNA polymerase sigma factors"/>
    <property type="match status" value="1"/>
</dbReference>
<protein>
    <submittedName>
        <fullName evidence="5">Sigma-70 family RNA polymerase sigma factor</fullName>
    </submittedName>
</protein>
<sequence length="226" mass="25367">MSIRDEQDARHQAVVRAYYETNDSTLLGPMLTELCTRLEKFLCYKGLRDKDLLNDLVQDTMIAVLTDLRHHKYAGTGSVASWVNQIGWHLYCQYLRRKTNHITQPGVRDNPFFGLSLLETMDELPATEDEDCAKALVIAATEFVLRLDADIRIPLALYCFRAMPVAEAAQQLGITSHQFRARVGQGMALLANWGNTQAMPTGGTWSAVRHLDTGPLFQKPAMPSDN</sequence>
<evidence type="ECO:0000313" key="6">
    <source>
        <dbReference type="Proteomes" id="UP000618931"/>
    </source>
</evidence>
<name>A0ABS0I7J5_9BACT</name>
<dbReference type="Gene3D" id="1.10.1740.10">
    <property type="match status" value="1"/>
</dbReference>
<dbReference type="InterPro" id="IPR013325">
    <property type="entry name" value="RNA_pol_sigma_r2"/>
</dbReference>